<feature type="transmembrane region" description="Helical" evidence="1">
    <location>
        <begin position="21"/>
        <end position="39"/>
    </location>
</feature>
<keyword evidence="1" id="KW-0472">Membrane</keyword>
<protein>
    <submittedName>
        <fullName evidence="2">DUF3021 domain-containing protein</fullName>
    </submittedName>
</protein>
<dbReference type="Proteomes" id="UP000266172">
    <property type="component" value="Unassembled WGS sequence"/>
</dbReference>
<organism evidence="2 3">
    <name type="scientific">Roseburia hominis</name>
    <dbReference type="NCBI Taxonomy" id="301301"/>
    <lineage>
        <taxon>Bacteria</taxon>
        <taxon>Bacillati</taxon>
        <taxon>Bacillota</taxon>
        <taxon>Clostridia</taxon>
        <taxon>Lachnospirales</taxon>
        <taxon>Lachnospiraceae</taxon>
        <taxon>Roseburia</taxon>
    </lineage>
</organism>
<dbReference type="InterPro" id="IPR021560">
    <property type="entry name" value="DUF3021"/>
</dbReference>
<name>A0A395V4C1_9FIRM</name>
<feature type="transmembrane region" description="Helical" evidence="1">
    <location>
        <begin position="95"/>
        <end position="113"/>
    </location>
</feature>
<keyword evidence="1" id="KW-1133">Transmembrane helix</keyword>
<dbReference type="AlphaFoldDB" id="A0A395V4C1"/>
<evidence type="ECO:0000313" key="3">
    <source>
        <dbReference type="Proteomes" id="UP000266172"/>
    </source>
</evidence>
<dbReference type="EMBL" id="QRVL01000013">
    <property type="protein sequence ID" value="RGS37926.1"/>
    <property type="molecule type" value="Genomic_DNA"/>
</dbReference>
<reference evidence="2 3" key="1">
    <citation type="submission" date="2018-08" db="EMBL/GenBank/DDBJ databases">
        <title>A genome reference for cultivated species of the human gut microbiota.</title>
        <authorList>
            <person name="Zou Y."/>
            <person name="Xue W."/>
            <person name="Luo G."/>
        </authorList>
    </citation>
    <scope>NUCLEOTIDE SEQUENCE [LARGE SCALE GENOMIC DNA]</scope>
    <source>
        <strain evidence="2 3">AF22-12AC</strain>
    </source>
</reference>
<sequence length="159" mass="17461">MRKGTVRDMKKKVLLRGLFGIPTGIAIVYVITVMMSAFWGDGSYYPCVPAFVDAMGSEIRAVVVQTVLCGLVGMVYAAGSVVWEVDRWSLAGQTAAYFLITLGSVLPVAYAAYWMERSVAGVLSYVAIFCAIFAGIWISQYLGWRAKINRINKKIALDK</sequence>
<gene>
    <name evidence="2" type="ORF">DWX93_12875</name>
</gene>
<feature type="transmembrane region" description="Helical" evidence="1">
    <location>
        <begin position="119"/>
        <end position="144"/>
    </location>
</feature>
<proteinExistence type="predicted"/>
<evidence type="ECO:0000256" key="1">
    <source>
        <dbReference type="SAM" id="Phobius"/>
    </source>
</evidence>
<keyword evidence="1" id="KW-0812">Transmembrane</keyword>
<accession>A0A395V4C1</accession>
<dbReference type="Pfam" id="PF11457">
    <property type="entry name" value="DUF3021"/>
    <property type="match status" value="1"/>
</dbReference>
<comment type="caution">
    <text evidence="2">The sequence shown here is derived from an EMBL/GenBank/DDBJ whole genome shotgun (WGS) entry which is preliminary data.</text>
</comment>
<feature type="transmembrane region" description="Helical" evidence="1">
    <location>
        <begin position="59"/>
        <end position="83"/>
    </location>
</feature>
<evidence type="ECO:0000313" key="2">
    <source>
        <dbReference type="EMBL" id="RGS37926.1"/>
    </source>
</evidence>